<feature type="transmembrane region" description="Helical" evidence="1">
    <location>
        <begin position="84"/>
        <end position="106"/>
    </location>
</feature>
<feature type="transmembrane region" description="Helical" evidence="1">
    <location>
        <begin position="12"/>
        <end position="30"/>
    </location>
</feature>
<evidence type="ECO:0000256" key="1">
    <source>
        <dbReference type="SAM" id="Phobius"/>
    </source>
</evidence>
<keyword evidence="3" id="KW-1185">Reference proteome</keyword>
<sequence>MPGGTSCRQAVWYASSTTTLSSLCVSVTLLQKAYLAHGRSKWLLFAGGAFLLPQPLTAYILLVSPIHMAPSIGCSATYPSYFPWVKFAVDAPINILLSAAFIKVVHQQYRRLGSAAWAHLFRNGIQTMCAIVLANFVCMFCVAFEVLGLFSEMFVAFDWIIASTLLVHHCNAMGTFANKQSSLLDARYIKNMSPIANKTGLDYRNSYYMLD</sequence>
<dbReference type="EMBL" id="KZ993494">
    <property type="protein sequence ID" value="RKP04730.1"/>
    <property type="molecule type" value="Genomic_DNA"/>
</dbReference>
<feature type="transmembrane region" description="Helical" evidence="1">
    <location>
        <begin position="42"/>
        <end position="64"/>
    </location>
</feature>
<keyword evidence="1" id="KW-1133">Transmembrane helix</keyword>
<feature type="transmembrane region" description="Helical" evidence="1">
    <location>
        <begin position="127"/>
        <end position="150"/>
    </location>
</feature>
<gene>
    <name evidence="2" type="ORF">THASP1DRAFT_33466</name>
</gene>
<evidence type="ECO:0000313" key="3">
    <source>
        <dbReference type="Proteomes" id="UP000271241"/>
    </source>
</evidence>
<reference evidence="3" key="1">
    <citation type="journal article" date="2018" name="Nat. Microbiol.">
        <title>Leveraging single-cell genomics to expand the fungal tree of life.</title>
        <authorList>
            <person name="Ahrendt S.R."/>
            <person name="Quandt C.A."/>
            <person name="Ciobanu D."/>
            <person name="Clum A."/>
            <person name="Salamov A."/>
            <person name="Andreopoulos B."/>
            <person name="Cheng J.F."/>
            <person name="Woyke T."/>
            <person name="Pelin A."/>
            <person name="Henrissat B."/>
            <person name="Reynolds N.K."/>
            <person name="Benny G.L."/>
            <person name="Smith M.E."/>
            <person name="James T.Y."/>
            <person name="Grigoriev I.V."/>
        </authorList>
    </citation>
    <scope>NUCLEOTIDE SEQUENCE [LARGE SCALE GENOMIC DNA]</scope>
    <source>
        <strain evidence="3">RSA 1356</strain>
    </source>
</reference>
<proteinExistence type="predicted"/>
<dbReference type="AlphaFoldDB" id="A0A4P9XHP0"/>
<name>A0A4P9XHP0_9FUNG</name>
<organism evidence="2 3">
    <name type="scientific">Thamnocephalis sphaerospora</name>
    <dbReference type="NCBI Taxonomy" id="78915"/>
    <lineage>
        <taxon>Eukaryota</taxon>
        <taxon>Fungi</taxon>
        <taxon>Fungi incertae sedis</taxon>
        <taxon>Zoopagomycota</taxon>
        <taxon>Zoopagomycotina</taxon>
        <taxon>Zoopagomycetes</taxon>
        <taxon>Zoopagales</taxon>
        <taxon>Sigmoideomycetaceae</taxon>
        <taxon>Thamnocephalis</taxon>
    </lineage>
</organism>
<keyword evidence="1" id="KW-0812">Transmembrane</keyword>
<dbReference type="Proteomes" id="UP000271241">
    <property type="component" value="Unassembled WGS sequence"/>
</dbReference>
<keyword evidence="1" id="KW-0472">Membrane</keyword>
<accession>A0A4P9XHP0</accession>
<protein>
    <submittedName>
        <fullName evidence="2">Uncharacterized protein</fullName>
    </submittedName>
</protein>
<evidence type="ECO:0000313" key="2">
    <source>
        <dbReference type="EMBL" id="RKP04730.1"/>
    </source>
</evidence>